<dbReference type="EMBL" id="RSEJ01000039">
    <property type="protein sequence ID" value="NBI55890.1"/>
    <property type="molecule type" value="Genomic_DNA"/>
</dbReference>
<feature type="domain" description="Methyl-accepting transducer" evidence="5">
    <location>
        <begin position="60"/>
        <end position="195"/>
    </location>
</feature>
<dbReference type="PANTHER" id="PTHR32089:SF112">
    <property type="entry name" value="LYSOZYME-LIKE PROTEIN-RELATED"/>
    <property type="match status" value="1"/>
</dbReference>
<dbReference type="SUPFAM" id="SSF58104">
    <property type="entry name" value="Methyl-accepting chemotaxis protein (MCP) signaling domain"/>
    <property type="match status" value="1"/>
</dbReference>
<dbReference type="RefSeq" id="WP_160657965.1">
    <property type="nucleotide sequence ID" value="NZ_RSEJ01000039.1"/>
</dbReference>
<evidence type="ECO:0000256" key="3">
    <source>
        <dbReference type="PROSITE-ProRule" id="PRU00284"/>
    </source>
</evidence>
<evidence type="ECO:0000256" key="1">
    <source>
        <dbReference type="ARBA" id="ARBA00004370"/>
    </source>
</evidence>
<keyword evidence="7" id="KW-1185">Reference proteome</keyword>
<organism evidence="6 7">
    <name type="scientific">Photobacterium alginatilyticum</name>
    <dbReference type="NCBI Taxonomy" id="1775171"/>
    <lineage>
        <taxon>Bacteria</taxon>
        <taxon>Pseudomonadati</taxon>
        <taxon>Pseudomonadota</taxon>
        <taxon>Gammaproteobacteria</taxon>
        <taxon>Vibrionales</taxon>
        <taxon>Vibrionaceae</taxon>
        <taxon>Photobacterium</taxon>
    </lineage>
</organism>
<evidence type="ECO:0000259" key="5">
    <source>
        <dbReference type="PROSITE" id="PS50111"/>
    </source>
</evidence>
<dbReference type="SMART" id="SM00283">
    <property type="entry name" value="MA"/>
    <property type="match status" value="1"/>
</dbReference>
<evidence type="ECO:0000313" key="7">
    <source>
        <dbReference type="Proteomes" id="UP000738517"/>
    </source>
</evidence>
<dbReference type="Gene3D" id="1.20.120.30">
    <property type="entry name" value="Aspartate receptor, ligand-binding domain"/>
    <property type="match status" value="1"/>
</dbReference>
<dbReference type="Pfam" id="PF00015">
    <property type="entry name" value="MCPsignal"/>
    <property type="match status" value="1"/>
</dbReference>
<keyword evidence="2 3" id="KW-0807">Transducer</keyword>
<keyword evidence="4" id="KW-0175">Coiled coil</keyword>
<sequence>MFSLLFDSDVRNYEFQIEALKSELDRCNNQRDELKHKIDVLTSDVTNEIKKRYYYEGLFSRVLDTAHPLEAIRKSISDSVENTKIFLDSYETETRDGIELLRSFQTTLLATKDRVNGVGEQVNMLKLNSDEITKYIVSIDSISEQTNLLALNAAIESARAGDYGRGFAVVADEVRVLAQTARNSAKHIKDVVKEIGVNTSSCRQGVSDVTNDFSLLGEKLNILVDMVSRFVDNANTLYKVVRDSYIQLFIHLVKLDHVSWKIDIYKRIRETRLDTNQLVDHCHCRLGQWYYKGNGKAFFSHLPSYKLLEKPHIDTHYYGAKAIEAFKNEQNDDAFTLLAKMEEAGSLVISYLEKMSKEAYENNVEFA</sequence>
<evidence type="ECO:0000313" key="6">
    <source>
        <dbReference type="EMBL" id="NBI55890.1"/>
    </source>
</evidence>
<evidence type="ECO:0000256" key="2">
    <source>
        <dbReference type="ARBA" id="ARBA00023224"/>
    </source>
</evidence>
<dbReference type="Proteomes" id="UP000738517">
    <property type="component" value="Unassembled WGS sequence"/>
</dbReference>
<dbReference type="PROSITE" id="PS50111">
    <property type="entry name" value="CHEMOTAXIS_TRANSDUC_2"/>
    <property type="match status" value="1"/>
</dbReference>
<comment type="subcellular location">
    <subcellularLocation>
        <location evidence="1">Membrane</location>
    </subcellularLocation>
</comment>
<dbReference type="PANTHER" id="PTHR32089">
    <property type="entry name" value="METHYL-ACCEPTING CHEMOTAXIS PROTEIN MCPB"/>
    <property type="match status" value="1"/>
</dbReference>
<gene>
    <name evidence="6" type="ORF">EIZ48_25590</name>
</gene>
<accession>A0ABW9YQD3</accession>
<evidence type="ECO:0000256" key="4">
    <source>
        <dbReference type="SAM" id="Coils"/>
    </source>
</evidence>
<proteinExistence type="predicted"/>
<dbReference type="InterPro" id="IPR004089">
    <property type="entry name" value="MCPsignal_dom"/>
</dbReference>
<dbReference type="Gene3D" id="1.10.287.950">
    <property type="entry name" value="Methyl-accepting chemotaxis protein"/>
    <property type="match status" value="1"/>
</dbReference>
<reference evidence="6 7" key="1">
    <citation type="journal article" date="2017" name="Int. J. Syst. Evol. Microbiol.">
        <title>Photobacterium alginatilyticum sp. nov., a marine bacterium isolated from bottom seawater.</title>
        <authorList>
            <person name="Wang X."/>
            <person name="Wang Y."/>
            <person name="Yang X."/>
            <person name="Sun H."/>
            <person name="Li B."/>
            <person name="Zhang X.H."/>
        </authorList>
    </citation>
    <scope>NUCLEOTIDE SEQUENCE [LARGE SCALE GENOMIC DNA]</scope>
    <source>
        <strain evidence="6 7">P03D4</strain>
    </source>
</reference>
<dbReference type="InterPro" id="IPR025991">
    <property type="entry name" value="Chemoreceptor_zinc-bind_dom"/>
</dbReference>
<dbReference type="Pfam" id="PF13682">
    <property type="entry name" value="CZB"/>
    <property type="match status" value="1"/>
</dbReference>
<comment type="caution">
    <text evidence="6">The sequence shown here is derived from an EMBL/GenBank/DDBJ whole genome shotgun (WGS) entry which is preliminary data.</text>
</comment>
<feature type="coiled-coil region" evidence="4">
    <location>
        <begin position="10"/>
        <end position="44"/>
    </location>
</feature>
<name>A0ABW9YQD3_9GAMM</name>
<protein>
    <recommendedName>
        <fullName evidence="5">Methyl-accepting transducer domain-containing protein</fullName>
    </recommendedName>
</protein>